<keyword evidence="7 10" id="KW-0472">Membrane</keyword>
<dbReference type="InterPro" id="IPR007235">
    <property type="entry name" value="Glyco_trans_28_C"/>
</dbReference>
<keyword evidence="1" id="KW-1003">Cell membrane</keyword>
<feature type="domain" description="Glycosyltransferase family 28 N-terminal" evidence="11">
    <location>
        <begin position="3"/>
        <end position="142"/>
    </location>
</feature>
<evidence type="ECO:0000256" key="3">
    <source>
        <dbReference type="ARBA" id="ARBA00022676"/>
    </source>
</evidence>
<proteinExistence type="inferred from homology"/>
<evidence type="ECO:0000313" key="13">
    <source>
        <dbReference type="EMBL" id="GAG62679.1"/>
    </source>
</evidence>
<evidence type="ECO:0000256" key="7">
    <source>
        <dbReference type="ARBA" id="ARBA00023136"/>
    </source>
</evidence>
<dbReference type="GO" id="GO:0051301">
    <property type="term" value="P:cell division"/>
    <property type="evidence" value="ECO:0007669"/>
    <property type="project" value="UniProtKB-KW"/>
</dbReference>
<dbReference type="Gene3D" id="3.40.50.2000">
    <property type="entry name" value="Glycogen Phosphorylase B"/>
    <property type="match status" value="2"/>
</dbReference>
<feature type="domain" description="Glycosyl transferase family 28 C-terminal" evidence="12">
    <location>
        <begin position="189"/>
        <end position="346"/>
    </location>
</feature>
<dbReference type="PANTHER" id="PTHR21015:SF22">
    <property type="entry name" value="GLYCOSYLTRANSFERASE"/>
    <property type="match status" value="1"/>
</dbReference>
<evidence type="ECO:0000256" key="4">
    <source>
        <dbReference type="ARBA" id="ARBA00022679"/>
    </source>
</evidence>
<keyword evidence="8" id="KW-0131">Cell cycle</keyword>
<dbReference type="Pfam" id="PF03033">
    <property type="entry name" value="Glyco_transf_28"/>
    <property type="match status" value="1"/>
</dbReference>
<evidence type="ECO:0000256" key="2">
    <source>
        <dbReference type="ARBA" id="ARBA00022618"/>
    </source>
</evidence>
<evidence type="ECO:0000256" key="10">
    <source>
        <dbReference type="SAM" id="Phobius"/>
    </source>
</evidence>
<dbReference type="CDD" id="cd03785">
    <property type="entry name" value="GT28_MurG"/>
    <property type="match status" value="1"/>
</dbReference>
<keyword evidence="9" id="KW-0961">Cell wall biogenesis/degradation</keyword>
<feature type="transmembrane region" description="Helical" evidence="10">
    <location>
        <begin position="71"/>
        <end position="89"/>
    </location>
</feature>
<protein>
    <recommendedName>
        <fullName evidence="14">Glycosyl transferase family 28 C-terminal domain-containing protein</fullName>
    </recommendedName>
</protein>
<keyword evidence="6" id="KW-0573">Peptidoglycan synthesis</keyword>
<evidence type="ECO:0000256" key="6">
    <source>
        <dbReference type="ARBA" id="ARBA00022984"/>
    </source>
</evidence>
<dbReference type="GO" id="GO:0009252">
    <property type="term" value="P:peptidoglycan biosynthetic process"/>
    <property type="evidence" value="ECO:0007669"/>
    <property type="project" value="UniProtKB-KW"/>
</dbReference>
<dbReference type="GO" id="GO:0008360">
    <property type="term" value="P:regulation of cell shape"/>
    <property type="evidence" value="ECO:0007669"/>
    <property type="project" value="UniProtKB-KW"/>
</dbReference>
<keyword evidence="4" id="KW-0808">Transferase</keyword>
<keyword evidence="10" id="KW-1133">Transmembrane helix</keyword>
<reference evidence="13" key="1">
    <citation type="journal article" date="2014" name="Front. Microbiol.">
        <title>High frequency of phylogenetically diverse reductive dehalogenase-homologous genes in deep subseafloor sedimentary metagenomes.</title>
        <authorList>
            <person name="Kawai M."/>
            <person name="Futagami T."/>
            <person name="Toyoda A."/>
            <person name="Takaki Y."/>
            <person name="Nishi S."/>
            <person name="Hori S."/>
            <person name="Arai W."/>
            <person name="Tsubouchi T."/>
            <person name="Morono Y."/>
            <person name="Uchiyama I."/>
            <person name="Ito T."/>
            <person name="Fujiyama A."/>
            <person name="Inagaki F."/>
            <person name="Takami H."/>
        </authorList>
    </citation>
    <scope>NUCLEOTIDE SEQUENCE</scope>
    <source>
        <strain evidence="13">Expedition CK06-06</strain>
    </source>
</reference>
<sequence>MKIMISGGGTGGHIYPAIALAKKIRNIKDNIKIVWVGTERKLERKLIAKTDFHFEIIKSRGFRNNNLFDRFYSLLLLSIGFFQSIFLILKYKPDVILGMGGYACAPTVLAGSILKKKTALFEPNVIMGRANRFLKKWVDMIFVSHKKTVEETSDKKYNFVGNIVREDLYNIPSKEWAREYFGLDPNKKTVLISGGSQGSLAINRFMLGVISYLDKIKDIQFLHITGIKNYEEFKKRFLRTFKNEEVKNYKFLPYVHDMHFAYAASDLVICRAGANTISEIICLGIPSILIPFPYAIDDHQIINAKILKDIDAAIVIPENKLSATDLSDIIYTLIKDEKRLCEIGDLAKTLNQPKAVEKMSRGLIKLAEKKIN</sequence>
<gene>
    <name evidence="13" type="ORF">S01H4_00390</name>
</gene>
<evidence type="ECO:0000256" key="5">
    <source>
        <dbReference type="ARBA" id="ARBA00022960"/>
    </source>
</evidence>
<dbReference type="GO" id="GO:0071555">
    <property type="term" value="P:cell wall organization"/>
    <property type="evidence" value="ECO:0007669"/>
    <property type="project" value="UniProtKB-KW"/>
</dbReference>
<dbReference type="PANTHER" id="PTHR21015">
    <property type="entry name" value="UDP-N-ACETYLGLUCOSAMINE--N-ACETYLMURAMYL-(PENTAPEPTIDE) PYROPHOSPHORYL-UNDECAPRENOL N-ACETYLGLUCOSAMINE TRANSFERASE 1"/>
    <property type="match status" value="1"/>
</dbReference>
<keyword evidence="10" id="KW-0812">Transmembrane</keyword>
<dbReference type="InterPro" id="IPR004276">
    <property type="entry name" value="GlycoTrans_28_N"/>
</dbReference>
<evidence type="ECO:0000256" key="8">
    <source>
        <dbReference type="ARBA" id="ARBA00023306"/>
    </source>
</evidence>
<dbReference type="SUPFAM" id="SSF53756">
    <property type="entry name" value="UDP-Glycosyltransferase/glycogen phosphorylase"/>
    <property type="match status" value="1"/>
</dbReference>
<keyword evidence="5" id="KW-0133">Cell shape</keyword>
<evidence type="ECO:0000256" key="1">
    <source>
        <dbReference type="ARBA" id="ARBA00022475"/>
    </source>
</evidence>
<organism evidence="13">
    <name type="scientific">marine sediment metagenome</name>
    <dbReference type="NCBI Taxonomy" id="412755"/>
    <lineage>
        <taxon>unclassified sequences</taxon>
        <taxon>metagenomes</taxon>
        <taxon>ecological metagenomes</taxon>
    </lineage>
</organism>
<dbReference type="HAMAP" id="MF_00033">
    <property type="entry name" value="MurG"/>
    <property type="match status" value="1"/>
</dbReference>
<dbReference type="InterPro" id="IPR006009">
    <property type="entry name" value="GlcNAc_MurG"/>
</dbReference>
<comment type="caution">
    <text evidence="13">The sequence shown here is derived from an EMBL/GenBank/DDBJ whole genome shotgun (WGS) entry which is preliminary data.</text>
</comment>
<name>X0Z128_9ZZZZ</name>
<dbReference type="NCBIfam" id="TIGR01133">
    <property type="entry name" value="murG"/>
    <property type="match status" value="1"/>
</dbReference>
<evidence type="ECO:0000259" key="11">
    <source>
        <dbReference type="Pfam" id="PF03033"/>
    </source>
</evidence>
<evidence type="ECO:0000259" key="12">
    <source>
        <dbReference type="Pfam" id="PF04101"/>
    </source>
</evidence>
<dbReference type="Pfam" id="PF04101">
    <property type="entry name" value="Glyco_tran_28_C"/>
    <property type="match status" value="1"/>
</dbReference>
<keyword evidence="3" id="KW-0328">Glycosyltransferase</keyword>
<dbReference type="GO" id="GO:0005975">
    <property type="term" value="P:carbohydrate metabolic process"/>
    <property type="evidence" value="ECO:0007669"/>
    <property type="project" value="InterPro"/>
</dbReference>
<evidence type="ECO:0000256" key="9">
    <source>
        <dbReference type="ARBA" id="ARBA00023316"/>
    </source>
</evidence>
<keyword evidence="2" id="KW-0132">Cell division</keyword>
<accession>X0Z128</accession>
<dbReference type="EMBL" id="BART01000051">
    <property type="protein sequence ID" value="GAG62679.1"/>
    <property type="molecule type" value="Genomic_DNA"/>
</dbReference>
<dbReference type="AlphaFoldDB" id="X0Z128"/>
<evidence type="ECO:0008006" key="14">
    <source>
        <dbReference type="Google" id="ProtNLM"/>
    </source>
</evidence>
<dbReference type="GO" id="GO:0050511">
    <property type="term" value="F:undecaprenyldiphospho-muramoylpentapeptide beta-N-acetylglucosaminyltransferase activity"/>
    <property type="evidence" value="ECO:0007669"/>
    <property type="project" value="InterPro"/>
</dbReference>